<dbReference type="Gene3D" id="3.40.50.1820">
    <property type="entry name" value="alpha/beta hydrolase"/>
    <property type="match status" value="1"/>
</dbReference>
<comment type="caution">
    <text evidence="1">The sequence shown here is derived from an EMBL/GenBank/DDBJ whole genome shotgun (WGS) entry which is preliminary data.</text>
</comment>
<protein>
    <submittedName>
        <fullName evidence="1">Alpha/beta hydrolase</fullName>
    </submittedName>
</protein>
<dbReference type="Pfam" id="PF06821">
    <property type="entry name" value="Ser_hydrolase"/>
    <property type="match status" value="1"/>
</dbReference>
<keyword evidence="2" id="KW-1185">Reference proteome</keyword>
<dbReference type="GO" id="GO:0016787">
    <property type="term" value="F:hydrolase activity"/>
    <property type="evidence" value="ECO:0007669"/>
    <property type="project" value="UniProtKB-KW"/>
</dbReference>
<organism evidence="1 2">
    <name type="scientific">Herbaspirillum rhizosphaerae</name>
    <dbReference type="NCBI Taxonomy" id="346179"/>
    <lineage>
        <taxon>Bacteria</taxon>
        <taxon>Pseudomonadati</taxon>
        <taxon>Pseudomonadota</taxon>
        <taxon>Betaproteobacteria</taxon>
        <taxon>Burkholderiales</taxon>
        <taxon>Oxalobacteraceae</taxon>
        <taxon>Herbaspirillum</taxon>
    </lineage>
</organism>
<dbReference type="Proteomes" id="UP001629214">
    <property type="component" value="Unassembled WGS sequence"/>
</dbReference>
<keyword evidence="1" id="KW-0378">Hydrolase</keyword>
<evidence type="ECO:0000313" key="1">
    <source>
        <dbReference type="EMBL" id="MFL9879002.1"/>
    </source>
</evidence>
<sequence>MSETAAVQSESGKAHRSSSPRLADFRVLVVPGLHGSGPEHWQSRWQRLYPSFERVEQDRWDTPDLPVWSQRLLDVLQRDARPTLIVAHSFGCLTTVYRAAADAGLIAGALLVAPADPVKFAVADSVQVALPFPSIVVGSGDDPWMTAERAQHWAGVWGSEFVYAGEVGHINSESGLGDWVEGQGVLGRLVARSLPFYRSASASTSG</sequence>
<reference evidence="1 2" key="1">
    <citation type="journal article" date="2024" name="Chem. Sci.">
        <title>Discovery of megapolipeptins by genome mining of a Burkholderiales bacteria collection.</title>
        <authorList>
            <person name="Paulo B.S."/>
            <person name="Recchia M.J.J."/>
            <person name="Lee S."/>
            <person name="Fergusson C.H."/>
            <person name="Romanowski S.B."/>
            <person name="Hernandez A."/>
            <person name="Krull N."/>
            <person name="Liu D.Y."/>
            <person name="Cavanagh H."/>
            <person name="Bos A."/>
            <person name="Gray C.A."/>
            <person name="Murphy B.T."/>
            <person name="Linington R.G."/>
            <person name="Eustaquio A.S."/>
        </authorList>
    </citation>
    <scope>NUCLEOTIDE SEQUENCE [LARGE SCALE GENOMIC DNA]</scope>
    <source>
        <strain evidence="1 2">RL21-008-BIB-B</strain>
    </source>
</reference>
<evidence type="ECO:0000313" key="2">
    <source>
        <dbReference type="Proteomes" id="UP001629214"/>
    </source>
</evidence>
<dbReference type="RefSeq" id="WP_408167984.1">
    <property type="nucleotide sequence ID" value="NZ_JAQQFR010000006.1"/>
</dbReference>
<dbReference type="EMBL" id="JAQQFR010000006">
    <property type="protein sequence ID" value="MFL9879002.1"/>
    <property type="molecule type" value="Genomic_DNA"/>
</dbReference>
<dbReference type="SUPFAM" id="SSF53474">
    <property type="entry name" value="alpha/beta-Hydrolases"/>
    <property type="match status" value="1"/>
</dbReference>
<name>A0ABW8Z7V7_9BURK</name>
<dbReference type="InterPro" id="IPR010662">
    <property type="entry name" value="RBBP9/YdeN"/>
</dbReference>
<proteinExistence type="predicted"/>
<accession>A0ABW8Z7V7</accession>
<gene>
    <name evidence="1" type="ORF">PQR63_11445</name>
</gene>
<dbReference type="InterPro" id="IPR029058">
    <property type="entry name" value="AB_hydrolase_fold"/>
</dbReference>